<dbReference type="OrthoDB" id="3855595at2"/>
<feature type="transmembrane region" description="Helical" evidence="1">
    <location>
        <begin position="489"/>
        <end position="511"/>
    </location>
</feature>
<name>A0A5C4M8W0_9PSEU</name>
<organism evidence="2 3">
    <name type="scientific">Amycolatopsis alkalitolerans</name>
    <dbReference type="NCBI Taxonomy" id="2547244"/>
    <lineage>
        <taxon>Bacteria</taxon>
        <taxon>Bacillati</taxon>
        <taxon>Actinomycetota</taxon>
        <taxon>Actinomycetes</taxon>
        <taxon>Pseudonocardiales</taxon>
        <taxon>Pseudonocardiaceae</taxon>
        <taxon>Amycolatopsis</taxon>
    </lineage>
</organism>
<feature type="transmembrane region" description="Helical" evidence="1">
    <location>
        <begin position="316"/>
        <end position="333"/>
    </location>
</feature>
<feature type="transmembrane region" description="Helical" evidence="1">
    <location>
        <begin position="201"/>
        <end position="221"/>
    </location>
</feature>
<dbReference type="EMBL" id="VDFW01000004">
    <property type="protein sequence ID" value="TNC28213.1"/>
    <property type="molecule type" value="Genomic_DNA"/>
</dbReference>
<feature type="transmembrane region" description="Helical" evidence="1">
    <location>
        <begin position="517"/>
        <end position="536"/>
    </location>
</feature>
<keyword evidence="1" id="KW-0472">Membrane</keyword>
<feature type="transmembrane region" description="Helical" evidence="1">
    <location>
        <begin position="268"/>
        <end position="287"/>
    </location>
</feature>
<feature type="transmembrane region" description="Helical" evidence="1">
    <location>
        <begin position="543"/>
        <end position="561"/>
    </location>
</feature>
<keyword evidence="3" id="KW-1185">Reference proteome</keyword>
<dbReference type="AlphaFoldDB" id="A0A5C4M8W0"/>
<evidence type="ECO:0000313" key="3">
    <source>
        <dbReference type="Proteomes" id="UP000305546"/>
    </source>
</evidence>
<gene>
    <name evidence="2" type="ORF">FG385_07270</name>
</gene>
<keyword evidence="1" id="KW-1133">Transmembrane helix</keyword>
<feature type="transmembrane region" description="Helical" evidence="1">
    <location>
        <begin position="20"/>
        <end position="40"/>
    </location>
</feature>
<protein>
    <submittedName>
        <fullName evidence="2">Uncharacterized protein</fullName>
    </submittedName>
</protein>
<comment type="caution">
    <text evidence="2">The sequence shown here is derived from an EMBL/GenBank/DDBJ whole genome shotgun (WGS) entry which is preliminary data.</text>
</comment>
<feature type="transmembrane region" description="Helical" evidence="1">
    <location>
        <begin position="52"/>
        <end position="73"/>
    </location>
</feature>
<feature type="transmembrane region" description="Helical" evidence="1">
    <location>
        <begin position="461"/>
        <end position="482"/>
    </location>
</feature>
<feature type="transmembrane region" description="Helical" evidence="1">
    <location>
        <begin position="342"/>
        <end position="360"/>
    </location>
</feature>
<dbReference type="Proteomes" id="UP000305546">
    <property type="component" value="Unassembled WGS sequence"/>
</dbReference>
<evidence type="ECO:0000256" key="1">
    <source>
        <dbReference type="SAM" id="Phobius"/>
    </source>
</evidence>
<dbReference type="RefSeq" id="WP_139095830.1">
    <property type="nucleotide sequence ID" value="NZ_VDFW01000004.1"/>
</dbReference>
<proteinExistence type="predicted"/>
<feature type="transmembrane region" description="Helical" evidence="1">
    <location>
        <begin position="108"/>
        <end position="127"/>
    </location>
</feature>
<feature type="transmembrane region" description="Helical" evidence="1">
    <location>
        <begin position="79"/>
        <end position="96"/>
    </location>
</feature>
<feature type="transmembrane region" description="Helical" evidence="1">
    <location>
        <begin position="437"/>
        <end position="455"/>
    </location>
</feature>
<feature type="transmembrane region" description="Helical" evidence="1">
    <location>
        <begin position="228"/>
        <end position="248"/>
    </location>
</feature>
<sequence length="724" mass="76947">MLLAWLGVHLGTGTPAAELAQWALAIVPGILLPGFALVRAARATAAPLLEDLAWATVAGCLVAMAGWALDVVLPWAPPPWLAGPGFTLALLAVPACRRRILARPAPGWGTTANLWLAGAMAVAVAWMTTDYLRFNPLDPGPGGRTYYYDTTFQVAVLGELRRTLWPGYPLAHGDPYAYHWFLHAITAHLTTGTGVDPFDSMLRLVPTTVFPAVVLLAAVVARRVAGSLRAGVVCAGLLTVTGATVATVRSTDGQAPLTIQSYWASSLTSAFGWLPTVAVAGCVVALLRRTAADRAVPVALFVPLVLLAAGAKSADLAVLLGGTVLALVALLFGRKWMVVPRAIAVNLLIGGVLLLARFTLYRGGDYGLRISPFGAIRQTAGQTFPDAVAPSGSELYLVLPHVPLAPLFAAAVLYLVPLLPRLAGFIPLLRRQPLDPAMWVFLGTTVAGFGAMLAFRQPGNSNIYFLVAAYPVGLIGSAWGISRLRWTKVTVASGLAIGSVLTLTIACAAGARPPKSITGWLLPLTVLAAALLLLALVWRRATVVMCAVLATGLLSTGLYLTQTSARPSYNLGVTHADAASLPVTRDELAAGRWLDEHAGPDDVLAVNRVCTQQSSYECTAKLFDLGAFAQRDVDVEGWAYSPRNLDSAWHSTVWYADQPFWDQRRLNDELTAFHTPTHALLARLSTIGVHWLIADTRAPVDAHALDALAPRALTLPTTIIWRLP</sequence>
<evidence type="ECO:0000313" key="2">
    <source>
        <dbReference type="EMBL" id="TNC28213.1"/>
    </source>
</evidence>
<reference evidence="2 3" key="1">
    <citation type="submission" date="2019-06" db="EMBL/GenBank/DDBJ databases">
        <title>Amycolatopsis alkalitolerans sp. nov., isolated from Gastrodia elata Blume.</title>
        <authorList>
            <person name="Narsing Rao M.P."/>
            <person name="Li W.J."/>
        </authorList>
    </citation>
    <scope>NUCLEOTIDE SEQUENCE [LARGE SCALE GENOMIC DNA]</scope>
    <source>
        <strain evidence="2 3">SYSUP0005</strain>
    </source>
</reference>
<accession>A0A5C4M8W0</accession>
<keyword evidence="1" id="KW-0812">Transmembrane</keyword>
<feature type="transmembrane region" description="Helical" evidence="1">
    <location>
        <begin position="294"/>
        <end position="310"/>
    </location>
</feature>